<keyword evidence="2" id="KW-1185">Reference proteome</keyword>
<evidence type="ECO:0000313" key="1">
    <source>
        <dbReference type="EMBL" id="EPQ55678.1"/>
    </source>
</evidence>
<proteinExistence type="predicted"/>
<reference evidence="1 2" key="1">
    <citation type="journal article" date="2012" name="Science">
        <title>The Paleozoic origin of enzymatic lignin decomposition reconstructed from 31 fungal genomes.</title>
        <authorList>
            <person name="Floudas D."/>
            <person name="Binder M."/>
            <person name="Riley R."/>
            <person name="Barry K."/>
            <person name="Blanchette R.A."/>
            <person name="Henrissat B."/>
            <person name="Martinez A.T."/>
            <person name="Otillar R."/>
            <person name="Spatafora J.W."/>
            <person name="Yadav J.S."/>
            <person name="Aerts A."/>
            <person name="Benoit I."/>
            <person name="Boyd A."/>
            <person name="Carlson A."/>
            <person name="Copeland A."/>
            <person name="Coutinho P.M."/>
            <person name="de Vries R.P."/>
            <person name="Ferreira P."/>
            <person name="Findley K."/>
            <person name="Foster B."/>
            <person name="Gaskell J."/>
            <person name="Glotzer D."/>
            <person name="Gorecki P."/>
            <person name="Heitman J."/>
            <person name="Hesse C."/>
            <person name="Hori C."/>
            <person name="Igarashi K."/>
            <person name="Jurgens J.A."/>
            <person name="Kallen N."/>
            <person name="Kersten P."/>
            <person name="Kohler A."/>
            <person name="Kuees U."/>
            <person name="Kumar T.K.A."/>
            <person name="Kuo A."/>
            <person name="LaButti K."/>
            <person name="Larrondo L.F."/>
            <person name="Lindquist E."/>
            <person name="Ling A."/>
            <person name="Lombard V."/>
            <person name="Lucas S."/>
            <person name="Lundell T."/>
            <person name="Martin R."/>
            <person name="McLaughlin D.J."/>
            <person name="Morgenstern I."/>
            <person name="Morin E."/>
            <person name="Murat C."/>
            <person name="Nagy L.G."/>
            <person name="Nolan M."/>
            <person name="Ohm R.A."/>
            <person name="Patyshakuliyeva A."/>
            <person name="Rokas A."/>
            <person name="Ruiz-Duenas F.J."/>
            <person name="Sabat G."/>
            <person name="Salamov A."/>
            <person name="Samejima M."/>
            <person name="Schmutz J."/>
            <person name="Slot J.C."/>
            <person name="St John F."/>
            <person name="Stenlid J."/>
            <person name="Sun H."/>
            <person name="Sun S."/>
            <person name="Syed K."/>
            <person name="Tsang A."/>
            <person name="Wiebenga A."/>
            <person name="Young D."/>
            <person name="Pisabarro A."/>
            <person name="Eastwood D.C."/>
            <person name="Martin F."/>
            <person name="Cullen D."/>
            <person name="Grigoriev I.V."/>
            <person name="Hibbett D.S."/>
        </authorList>
    </citation>
    <scope>NUCLEOTIDE SEQUENCE [LARGE SCALE GENOMIC DNA]</scope>
    <source>
        <strain evidence="1 2">ATCC 11539</strain>
    </source>
</reference>
<dbReference type="RefSeq" id="XP_007865731.1">
    <property type="nucleotide sequence ID" value="XM_007867540.1"/>
</dbReference>
<organism evidence="1 2">
    <name type="scientific">Gloeophyllum trabeum (strain ATCC 11539 / FP-39264 / Madison 617)</name>
    <name type="common">Brown rot fungus</name>
    <dbReference type="NCBI Taxonomy" id="670483"/>
    <lineage>
        <taxon>Eukaryota</taxon>
        <taxon>Fungi</taxon>
        <taxon>Dikarya</taxon>
        <taxon>Basidiomycota</taxon>
        <taxon>Agaricomycotina</taxon>
        <taxon>Agaricomycetes</taxon>
        <taxon>Gloeophyllales</taxon>
        <taxon>Gloeophyllaceae</taxon>
        <taxon>Gloeophyllum</taxon>
    </lineage>
</organism>
<sequence>MAAVHGSVIAAHLSLFRMSHPMLFRSTSAAIKVNRPATRQRASAARRAHQHKLTRAVASPPLQTLLQARVDRDAMCAVHHPPVCVPRLPATLDDVVAFGALAPVGDSSPTPSIAPDYTQPSYLRGSTFSNA</sequence>
<dbReference type="GeneID" id="19301814"/>
<accession>S7Q8A9</accession>
<dbReference type="AlphaFoldDB" id="S7Q8A9"/>
<dbReference type="EMBL" id="KB469301">
    <property type="protein sequence ID" value="EPQ55678.1"/>
    <property type="molecule type" value="Genomic_DNA"/>
</dbReference>
<dbReference type="KEGG" id="gtr:GLOTRDRAFT_128891"/>
<dbReference type="Proteomes" id="UP000030669">
    <property type="component" value="Unassembled WGS sequence"/>
</dbReference>
<name>S7Q8A9_GLOTA</name>
<evidence type="ECO:0000313" key="2">
    <source>
        <dbReference type="Proteomes" id="UP000030669"/>
    </source>
</evidence>
<dbReference type="HOGENOM" id="CLU_1927843_0_0_1"/>
<protein>
    <submittedName>
        <fullName evidence="1">Uncharacterized protein</fullName>
    </submittedName>
</protein>
<gene>
    <name evidence="1" type="ORF">GLOTRDRAFT_128891</name>
</gene>